<keyword evidence="9" id="KW-0175">Coiled coil</keyword>
<dbReference type="InterPro" id="IPR036770">
    <property type="entry name" value="Ankyrin_rpt-contain_sf"/>
</dbReference>
<comment type="caution">
    <text evidence="11">The sequence shown here is derived from an EMBL/GenBank/DDBJ whole genome shotgun (WGS) entry which is preliminary data.</text>
</comment>
<dbReference type="PROSITE" id="PS50088">
    <property type="entry name" value="ANK_REPEAT"/>
    <property type="match status" value="3"/>
</dbReference>
<reference evidence="11" key="1">
    <citation type="submission" date="2021-02" db="EMBL/GenBank/DDBJ databases">
        <authorList>
            <person name="Nowell W R."/>
        </authorList>
    </citation>
    <scope>NUCLEOTIDE SEQUENCE</scope>
    <source>
        <strain evidence="11">Ploen Becks lab</strain>
    </source>
</reference>
<keyword evidence="10" id="KW-0812">Transmembrane</keyword>
<keyword evidence="12" id="KW-1185">Reference proteome</keyword>
<dbReference type="InterPro" id="IPR002110">
    <property type="entry name" value="Ankyrin_rpt"/>
</dbReference>
<feature type="transmembrane region" description="Helical" evidence="10">
    <location>
        <begin position="745"/>
        <end position="767"/>
    </location>
</feature>
<dbReference type="PANTHER" id="PTHR47143">
    <property type="entry name" value="TRANSIENT RECEPTOR POTENTIAL CATION CHANNEL PROTEIN PAINLESS"/>
    <property type="match status" value="1"/>
</dbReference>
<evidence type="ECO:0000256" key="6">
    <source>
        <dbReference type="ARBA" id="ARBA00023180"/>
    </source>
</evidence>
<dbReference type="Pfam" id="PF12796">
    <property type="entry name" value="Ank_2"/>
    <property type="match status" value="4"/>
</dbReference>
<evidence type="ECO:0000256" key="7">
    <source>
        <dbReference type="ARBA" id="ARBA00023303"/>
    </source>
</evidence>
<organism evidence="11 12">
    <name type="scientific">Brachionus calyciflorus</name>
    <dbReference type="NCBI Taxonomy" id="104777"/>
    <lineage>
        <taxon>Eukaryota</taxon>
        <taxon>Metazoa</taxon>
        <taxon>Spiralia</taxon>
        <taxon>Gnathifera</taxon>
        <taxon>Rotifera</taxon>
        <taxon>Eurotatoria</taxon>
        <taxon>Monogononta</taxon>
        <taxon>Pseudotrocha</taxon>
        <taxon>Ploima</taxon>
        <taxon>Brachionidae</taxon>
        <taxon>Brachionus</taxon>
    </lineage>
</organism>
<dbReference type="GO" id="GO:0022857">
    <property type="term" value="F:transmembrane transporter activity"/>
    <property type="evidence" value="ECO:0007669"/>
    <property type="project" value="TreeGrafter"/>
</dbReference>
<evidence type="ECO:0000313" key="12">
    <source>
        <dbReference type="Proteomes" id="UP000663879"/>
    </source>
</evidence>
<feature type="transmembrane region" description="Helical" evidence="10">
    <location>
        <begin position="849"/>
        <end position="872"/>
    </location>
</feature>
<accession>A0A814F4U0</accession>
<name>A0A814F4U0_9BILA</name>
<feature type="repeat" description="ANK" evidence="8">
    <location>
        <begin position="386"/>
        <end position="418"/>
    </location>
</feature>
<evidence type="ECO:0000256" key="5">
    <source>
        <dbReference type="ARBA" id="ARBA00023065"/>
    </source>
</evidence>
<dbReference type="Gene3D" id="1.25.40.20">
    <property type="entry name" value="Ankyrin repeat-containing domain"/>
    <property type="match status" value="2"/>
</dbReference>
<dbReference type="PRINTS" id="PR01415">
    <property type="entry name" value="ANKYRIN"/>
</dbReference>
<dbReference type="SMART" id="SM00248">
    <property type="entry name" value="ANK"/>
    <property type="match status" value="13"/>
</dbReference>
<dbReference type="GO" id="GO:0034220">
    <property type="term" value="P:monoatomic ion transmembrane transport"/>
    <property type="evidence" value="ECO:0007669"/>
    <property type="project" value="UniProtKB-KW"/>
</dbReference>
<keyword evidence="3" id="KW-0677">Repeat</keyword>
<feature type="non-terminal residue" evidence="11">
    <location>
        <position position="1202"/>
    </location>
</feature>
<evidence type="ECO:0008006" key="13">
    <source>
        <dbReference type="Google" id="ProtNLM"/>
    </source>
</evidence>
<keyword evidence="2" id="KW-0716">Sensory transduction</keyword>
<feature type="repeat" description="ANK" evidence="8">
    <location>
        <begin position="452"/>
        <end position="484"/>
    </location>
</feature>
<feature type="transmembrane region" description="Helical" evidence="10">
    <location>
        <begin position="693"/>
        <end position="714"/>
    </location>
</feature>
<dbReference type="AlphaFoldDB" id="A0A814F4U0"/>
<keyword evidence="6" id="KW-0325">Glycoprotein</keyword>
<keyword evidence="4 8" id="KW-0040">ANK repeat</keyword>
<evidence type="ECO:0000256" key="8">
    <source>
        <dbReference type="PROSITE-ProRule" id="PRU00023"/>
    </source>
</evidence>
<feature type="transmembrane region" description="Helical" evidence="10">
    <location>
        <begin position="788"/>
        <end position="807"/>
    </location>
</feature>
<dbReference type="OrthoDB" id="1661883at2759"/>
<evidence type="ECO:0000313" key="11">
    <source>
        <dbReference type="EMBL" id="CAF0975888.1"/>
    </source>
</evidence>
<evidence type="ECO:0000256" key="3">
    <source>
        <dbReference type="ARBA" id="ARBA00022737"/>
    </source>
</evidence>
<dbReference type="GO" id="GO:1902495">
    <property type="term" value="C:transmembrane transporter complex"/>
    <property type="evidence" value="ECO:0007669"/>
    <property type="project" value="TreeGrafter"/>
</dbReference>
<keyword evidence="5" id="KW-0406">Ion transport</keyword>
<keyword evidence="1" id="KW-0813">Transport</keyword>
<evidence type="ECO:0000256" key="4">
    <source>
        <dbReference type="ARBA" id="ARBA00023043"/>
    </source>
</evidence>
<feature type="transmembrane region" description="Helical" evidence="10">
    <location>
        <begin position="641"/>
        <end position="660"/>
    </location>
</feature>
<evidence type="ECO:0000256" key="1">
    <source>
        <dbReference type="ARBA" id="ARBA00022448"/>
    </source>
</evidence>
<protein>
    <recommendedName>
        <fullName evidence="13">Transient receptor potential cation channel subfamily A member 1</fullName>
    </recommendedName>
</protein>
<keyword evidence="10" id="KW-0472">Membrane</keyword>
<keyword evidence="10" id="KW-1133">Transmembrane helix</keyword>
<sequence>IEDKKNLTAFHLACKFGHEEEAVLLIEKIDRDKLFNLCISDQSGNILPLHLACRNKVEKFNIIHNVLKKLQNQDDSKSQTSILKTNYLDIISKKEDINRQNILEISIENNHLKIVELFLNDFKFNSELPNSLNGNYPIHIAAKNGSIEMLNLLIKYKTSIFRLNSNSENPLHIAALNNKYKFIREYLKYEKFLLVNTHSCELKNTEFTSSKFIPCICNCDEIVDYQNLQLSIRQRDEKFFTPLMQAISCGNQRCIDELINDRYIEFDSKDQNGQSIFHLCTEFNNIEALKFFLQLDLIPPEIIYSKDNFENTILHTSCFYGNLEAIKLIVNKLYDSNNSLEQILYCKNNDGQTCFHIACSKGYFNIVEYFLKDKKMLQFLDFVDVNSNTSLHMATENGHSSIVSLLLDYGADVTIKNEENITALDLSCRLGFFEISKNIINNCTNFNEREKLNEYPLHTACYEGAYEVVKLLLHKGVPIDQLNSQNKNCLEIAIQQGHREVIRVLLDDPNWKKLLRSNNRFDIDNDEVSDDNSDDESAILKITTSQSTQDFKPKKTVIKHMDNPELIRLFDYKMWDIFNIILDKCITEKEIDFTKIDPPIRSVSQHPLMLIARSGQEGLLKHQATRTLLHLKWRVIPRCAFYFNLIIYIIFMSLFSLYSIELSKFGAEKMSQNNSSNCTEFEKNIKYNLNTEIFIILLLILAFQIVKELFQIFFLDGLTYFLSLQNLVELFTYVTSILSLFSSNYYMQSAYASIAVLFAFIVFPLFTQKLKIFGLYVVAFRRTLANSAKFFPIFLILFTGFILSFRIRSNFNVSYFNSTSYSLIRTFTMVVGELDTSRMGLYNDSLPNYIIYFMFIGLMGIIVLNLFVGIAVGEIKTVLDEADIQQTSMRIIFVLKVQSALTLFQNTCLGNCLNMQFTKYSLINENKFVRIKNRLWRNAKNLLSSKEHTIKLSDPQKRLEDSFSELSRATGDQIKSLRFGFSNQITDCESRLSNAQRRLQDSLIELSNKTNEQIEELRRESTLTNLELKNKLIETQDTLRDLIQSYTEITNQELENTNQCFNSQMSDSETKILGLNNKIQSILVNLSKKTNFQFESIKEYSMNQAYNIKSVVINSQKLIDDSIFNLERSNKAFLESVEEKYLARVDKLEDLLSKILNDDYFCKNNKIFTEINSNSNEIMKILVNLTNDFVNLNKKVDLYVKK</sequence>
<dbReference type="SUPFAM" id="SSF48403">
    <property type="entry name" value="Ankyrin repeat"/>
    <property type="match status" value="2"/>
</dbReference>
<feature type="repeat" description="ANK" evidence="8">
    <location>
        <begin position="133"/>
        <end position="165"/>
    </location>
</feature>
<gene>
    <name evidence="11" type="ORF">OXX778_LOCUS15166</name>
</gene>
<dbReference type="InterPro" id="IPR052076">
    <property type="entry name" value="TRP_cation_channel"/>
</dbReference>
<proteinExistence type="predicted"/>
<keyword evidence="7" id="KW-0407">Ion channel</keyword>
<dbReference type="Proteomes" id="UP000663879">
    <property type="component" value="Unassembled WGS sequence"/>
</dbReference>
<evidence type="ECO:0000256" key="9">
    <source>
        <dbReference type="SAM" id="Coils"/>
    </source>
</evidence>
<dbReference type="PROSITE" id="PS50297">
    <property type="entry name" value="ANK_REP_REGION"/>
    <property type="match status" value="3"/>
</dbReference>
<dbReference type="EMBL" id="CAJNOC010003281">
    <property type="protein sequence ID" value="CAF0975888.1"/>
    <property type="molecule type" value="Genomic_DNA"/>
</dbReference>
<evidence type="ECO:0000256" key="10">
    <source>
        <dbReference type="SAM" id="Phobius"/>
    </source>
</evidence>
<evidence type="ECO:0000256" key="2">
    <source>
        <dbReference type="ARBA" id="ARBA00022606"/>
    </source>
</evidence>
<feature type="coiled-coil region" evidence="9">
    <location>
        <begin position="985"/>
        <end position="1020"/>
    </location>
</feature>
<dbReference type="PANTHER" id="PTHR47143:SF1">
    <property type="entry name" value="ION_TRANS DOMAIN-CONTAINING PROTEIN"/>
    <property type="match status" value="1"/>
</dbReference>